<feature type="compositionally biased region" description="Basic residues" evidence="10">
    <location>
        <begin position="1"/>
        <end position="12"/>
    </location>
</feature>
<dbReference type="PANTHER" id="PTHR22807:SF30">
    <property type="entry name" value="28S RRNA (CYTOSINE(4447)-C(5))-METHYLTRANSFERASE-RELATED"/>
    <property type="match status" value="1"/>
</dbReference>
<dbReference type="CDD" id="cd02440">
    <property type="entry name" value="AdoMet_MTases"/>
    <property type="match status" value="1"/>
</dbReference>
<comment type="similarity">
    <text evidence="2 9">Belongs to the class I-like SAM-binding methyltransferase superfamily. RsmB/NOP family.</text>
</comment>
<dbReference type="InterPro" id="IPR029063">
    <property type="entry name" value="SAM-dependent_MTases_sf"/>
</dbReference>
<dbReference type="PRINTS" id="PR02008">
    <property type="entry name" value="RCMTFAMILY"/>
</dbReference>
<dbReference type="GO" id="GO:0005730">
    <property type="term" value="C:nucleolus"/>
    <property type="evidence" value="ECO:0007669"/>
    <property type="project" value="UniProtKB-SubCell"/>
</dbReference>
<dbReference type="InterPro" id="IPR001678">
    <property type="entry name" value="MeTrfase_RsmB-F_NOP2_dom"/>
</dbReference>
<feature type="compositionally biased region" description="Acidic residues" evidence="10">
    <location>
        <begin position="34"/>
        <end position="72"/>
    </location>
</feature>
<evidence type="ECO:0000256" key="2">
    <source>
        <dbReference type="ARBA" id="ARBA00007494"/>
    </source>
</evidence>
<dbReference type="OMA" id="FTKYRHH"/>
<feature type="domain" description="SAM-dependent MTase RsmB/NOP-type" evidence="11">
    <location>
        <begin position="196"/>
        <end position="479"/>
    </location>
</feature>
<dbReference type="Gene3D" id="3.40.50.150">
    <property type="entry name" value="Vaccinia Virus protein VP39"/>
    <property type="match status" value="1"/>
</dbReference>
<dbReference type="VEuPathDB" id="TriTrypDB:TvY486_0403570"/>
<dbReference type="InterPro" id="IPR054728">
    <property type="entry name" value="RsmB-like_ferredoxin"/>
</dbReference>
<gene>
    <name evidence="12" type="ORF">TVY486_0403570</name>
</gene>
<dbReference type="SUPFAM" id="SSF53335">
    <property type="entry name" value="S-adenosyl-L-methionine-dependent methyltransferases"/>
    <property type="match status" value="1"/>
</dbReference>
<evidence type="ECO:0000256" key="6">
    <source>
        <dbReference type="ARBA" id="ARBA00022691"/>
    </source>
</evidence>
<dbReference type="InterPro" id="IPR049560">
    <property type="entry name" value="MeTrfase_RsmB-F_NOP2_cat"/>
</dbReference>
<feature type="region of interest" description="Disordered" evidence="10">
    <location>
        <begin position="489"/>
        <end position="552"/>
    </location>
</feature>
<evidence type="ECO:0000256" key="10">
    <source>
        <dbReference type="SAM" id="MobiDB-lite"/>
    </source>
</evidence>
<dbReference type="PROSITE" id="PS51686">
    <property type="entry name" value="SAM_MT_RSMB_NOP"/>
    <property type="match status" value="1"/>
</dbReference>
<sequence>MPTKVSGKKGGSKKSSTLKCRQKKQDKWHHSEEVETAEDVAGDEEIDFGDVVNDEEGYGEDSLEEHDEEALDDDNDFEVKAQKYLEQMRLQSHEAAAEQEVDMKTRTIKPTPLMDAEREEEQLQLLGQQHSVEELRDRIQETVHVLSNFKEEREEGRSREDYMQLLRSDLMALYEYNDFLTDSILLLFAPPEAVEFFEAMEKPRPTTIRVNTIKAKRRDLVQALVKRGMNVEPLEKWSKVGLQVFESNVPIAGTVEYLAGHYMLQSAVSFLPVMALAPQPHERVLDLAAAPGGKTTYIAQLMKNTGVIFANDVSEPRTKSLNANLQRLGVTNTIVTNYDGVGYERVMKNFDRVLLDAPCTGSGIISRDKSIKTSKHTEDVQRASQLQRDLLLSAVDALRVGGHIVYSTCSFLVEENEAVVDFVLRHRPVTVVDTGLPFGRPGLTKYRHHRFHDKLHYARRLFPHVHNMDGFFVCKLRKLSNEHEQCETEAQAVTTKKPEKKSTATTATRTKAIKSTTKRVRENSSKVEGHLPDKRSRLSIPPAPRTRPKTRR</sequence>
<feature type="region of interest" description="Disordered" evidence="10">
    <location>
        <begin position="1"/>
        <end position="72"/>
    </location>
</feature>
<evidence type="ECO:0000256" key="9">
    <source>
        <dbReference type="PROSITE-ProRule" id="PRU01023"/>
    </source>
</evidence>
<feature type="binding site" evidence="9">
    <location>
        <position position="339"/>
    </location>
    <ligand>
        <name>S-adenosyl-L-methionine</name>
        <dbReference type="ChEBI" id="CHEBI:59789"/>
    </ligand>
</feature>
<comment type="subcellular location">
    <subcellularLocation>
        <location evidence="1">Nucleus</location>
        <location evidence="1">Nucleolus</location>
    </subcellularLocation>
</comment>
<dbReference type="FunFam" id="3.30.70.1170:FF:000001">
    <property type="entry name" value="Ribosomal RNA methyltransferase Nop2"/>
    <property type="match status" value="1"/>
</dbReference>
<dbReference type="PROSITE" id="PS01153">
    <property type="entry name" value="NOL1_NOP2_SUN"/>
    <property type="match status" value="1"/>
</dbReference>
<feature type="active site" description="Nucleophile" evidence="9">
    <location>
        <position position="409"/>
    </location>
</feature>
<dbReference type="InterPro" id="IPR023267">
    <property type="entry name" value="RCMT"/>
</dbReference>
<keyword evidence="7 9" id="KW-0694">RNA-binding</keyword>
<evidence type="ECO:0000256" key="3">
    <source>
        <dbReference type="ARBA" id="ARBA00022517"/>
    </source>
</evidence>
<reference evidence="12" key="1">
    <citation type="journal article" date="2012" name="Proc. Natl. Acad. Sci. U.S.A.">
        <title>Antigenic diversity is generated by distinct evolutionary mechanisms in African trypanosome species.</title>
        <authorList>
            <person name="Jackson A.P."/>
            <person name="Berry A."/>
            <person name="Aslett M."/>
            <person name="Allison H.C."/>
            <person name="Burton P."/>
            <person name="Vavrova-Anderson J."/>
            <person name="Brown R."/>
            <person name="Browne H."/>
            <person name="Corton N."/>
            <person name="Hauser H."/>
            <person name="Gamble J."/>
            <person name="Gilderthorp R."/>
            <person name="Marcello L."/>
            <person name="McQuillan J."/>
            <person name="Otto T.D."/>
            <person name="Quail M.A."/>
            <person name="Sanders M.J."/>
            <person name="van Tonder A."/>
            <person name="Ginger M.L."/>
            <person name="Field M.C."/>
            <person name="Barry J.D."/>
            <person name="Hertz-Fowler C."/>
            <person name="Berriman M."/>
        </authorList>
    </citation>
    <scope>NUCLEOTIDE SEQUENCE</scope>
    <source>
        <strain evidence="12">Y486</strain>
    </source>
</reference>
<feature type="compositionally biased region" description="Basic and acidic residues" evidence="10">
    <location>
        <begin position="519"/>
        <end position="536"/>
    </location>
</feature>
<proteinExistence type="inferred from homology"/>
<dbReference type="Pfam" id="PF22458">
    <property type="entry name" value="RsmF-B_ferredox"/>
    <property type="match status" value="1"/>
</dbReference>
<evidence type="ECO:0000256" key="7">
    <source>
        <dbReference type="ARBA" id="ARBA00022884"/>
    </source>
</evidence>
<dbReference type="Pfam" id="PF01189">
    <property type="entry name" value="Methyltr_RsmB-F"/>
    <property type="match status" value="1"/>
</dbReference>
<dbReference type="GO" id="GO:0009383">
    <property type="term" value="F:rRNA (cytosine-C5-)-methyltransferase activity"/>
    <property type="evidence" value="ECO:0007669"/>
    <property type="project" value="TreeGrafter"/>
</dbReference>
<name>G0TUQ5_TRYVY</name>
<dbReference type="Gene3D" id="3.30.70.1170">
    <property type="entry name" value="Sun protein, domain 3"/>
    <property type="match status" value="1"/>
</dbReference>
<dbReference type="EMBL" id="HE573020">
    <property type="protein sequence ID" value="CCC47690.1"/>
    <property type="molecule type" value="Genomic_DNA"/>
</dbReference>
<evidence type="ECO:0000259" key="11">
    <source>
        <dbReference type="PROSITE" id="PS51686"/>
    </source>
</evidence>
<feature type="compositionally biased region" description="Low complexity" evidence="10">
    <location>
        <begin position="503"/>
        <end position="515"/>
    </location>
</feature>
<keyword evidence="3" id="KW-0690">Ribosome biogenesis</keyword>
<dbReference type="InterPro" id="IPR011023">
    <property type="entry name" value="Nop2p"/>
</dbReference>
<dbReference type="GO" id="GO:0003723">
    <property type="term" value="F:RNA binding"/>
    <property type="evidence" value="ECO:0007669"/>
    <property type="project" value="UniProtKB-UniRule"/>
</dbReference>
<protein>
    <submittedName>
        <fullName evidence="12">Putative nucleolar protein</fullName>
    </submittedName>
</protein>
<keyword evidence="6 9" id="KW-0949">S-adenosyl-L-methionine</keyword>
<dbReference type="AlphaFoldDB" id="G0TUQ5"/>
<feature type="binding site" evidence="9">
    <location>
        <position position="356"/>
    </location>
    <ligand>
        <name>S-adenosyl-L-methionine</name>
        <dbReference type="ChEBI" id="CHEBI:59789"/>
    </ligand>
</feature>
<feature type="binding site" evidence="9">
    <location>
        <begin position="288"/>
        <end position="294"/>
    </location>
    <ligand>
        <name>S-adenosyl-L-methionine</name>
        <dbReference type="ChEBI" id="CHEBI:59789"/>
    </ligand>
</feature>
<evidence type="ECO:0000256" key="1">
    <source>
        <dbReference type="ARBA" id="ARBA00004604"/>
    </source>
</evidence>
<dbReference type="NCBIfam" id="TIGR00446">
    <property type="entry name" value="nop2p"/>
    <property type="match status" value="1"/>
</dbReference>
<dbReference type="GO" id="GO:0070475">
    <property type="term" value="P:rRNA base methylation"/>
    <property type="evidence" value="ECO:0007669"/>
    <property type="project" value="TreeGrafter"/>
</dbReference>
<accession>G0TUQ5</accession>
<evidence type="ECO:0000313" key="12">
    <source>
        <dbReference type="EMBL" id="CCC47690.1"/>
    </source>
</evidence>
<feature type="binding site" evidence="9">
    <location>
        <position position="312"/>
    </location>
    <ligand>
        <name>S-adenosyl-L-methionine</name>
        <dbReference type="ChEBI" id="CHEBI:59789"/>
    </ligand>
</feature>
<feature type="compositionally biased region" description="Basic and acidic residues" evidence="10">
    <location>
        <begin position="23"/>
        <end position="33"/>
    </location>
</feature>
<evidence type="ECO:0000256" key="8">
    <source>
        <dbReference type="ARBA" id="ARBA00023242"/>
    </source>
</evidence>
<dbReference type="PRINTS" id="PR02012">
    <property type="entry name" value="RCMTNOP2"/>
</dbReference>
<evidence type="ECO:0000256" key="4">
    <source>
        <dbReference type="ARBA" id="ARBA00022603"/>
    </source>
</evidence>
<dbReference type="InterPro" id="IPR023273">
    <property type="entry name" value="RCMT_NOP2"/>
</dbReference>
<evidence type="ECO:0000256" key="5">
    <source>
        <dbReference type="ARBA" id="ARBA00022679"/>
    </source>
</evidence>
<dbReference type="GO" id="GO:0000470">
    <property type="term" value="P:maturation of LSU-rRNA"/>
    <property type="evidence" value="ECO:0007669"/>
    <property type="project" value="TreeGrafter"/>
</dbReference>
<organism evidence="12">
    <name type="scientific">Trypanosoma vivax (strain Y486)</name>
    <dbReference type="NCBI Taxonomy" id="1055687"/>
    <lineage>
        <taxon>Eukaryota</taxon>
        <taxon>Discoba</taxon>
        <taxon>Euglenozoa</taxon>
        <taxon>Kinetoplastea</taxon>
        <taxon>Metakinetoplastina</taxon>
        <taxon>Trypanosomatida</taxon>
        <taxon>Trypanosomatidae</taxon>
        <taxon>Trypanosoma</taxon>
        <taxon>Duttonella</taxon>
    </lineage>
</organism>
<dbReference type="PANTHER" id="PTHR22807">
    <property type="entry name" value="NOP2 YEAST -RELATED NOL1/NOP2/FMU SUN DOMAIN-CONTAINING"/>
    <property type="match status" value="1"/>
</dbReference>
<dbReference type="InterPro" id="IPR018314">
    <property type="entry name" value="RsmB/NOL1/NOP2-like_CS"/>
</dbReference>
<keyword evidence="8" id="KW-0539">Nucleus</keyword>
<keyword evidence="4 9" id="KW-0489">Methyltransferase</keyword>
<keyword evidence="5 9" id="KW-0808">Transferase</keyword>